<sequence>MPTPTIWSFDHLIQLFRPEILLLLWFCDLGCTCNHTLRWNDTILYLQFHTLLSSRAILAYTLVEGVGLKLPDGLNFSLHAVPPPGGCRMPLWSAAARLVPLGC</sequence>
<name>A0A2N9GDH7_FAGSY</name>
<dbReference type="AlphaFoldDB" id="A0A2N9GDH7"/>
<proteinExistence type="predicted"/>
<reference evidence="1" key="1">
    <citation type="submission" date="2018-02" db="EMBL/GenBank/DDBJ databases">
        <authorList>
            <person name="Cohen D.B."/>
            <person name="Kent A.D."/>
        </authorList>
    </citation>
    <scope>NUCLEOTIDE SEQUENCE</scope>
</reference>
<evidence type="ECO:0000313" key="1">
    <source>
        <dbReference type="EMBL" id="SPC97603.1"/>
    </source>
</evidence>
<dbReference type="EMBL" id="OIVN01001780">
    <property type="protein sequence ID" value="SPC97603.1"/>
    <property type="molecule type" value="Genomic_DNA"/>
</dbReference>
<organism evidence="1">
    <name type="scientific">Fagus sylvatica</name>
    <name type="common">Beechnut</name>
    <dbReference type="NCBI Taxonomy" id="28930"/>
    <lineage>
        <taxon>Eukaryota</taxon>
        <taxon>Viridiplantae</taxon>
        <taxon>Streptophyta</taxon>
        <taxon>Embryophyta</taxon>
        <taxon>Tracheophyta</taxon>
        <taxon>Spermatophyta</taxon>
        <taxon>Magnoliopsida</taxon>
        <taxon>eudicotyledons</taxon>
        <taxon>Gunneridae</taxon>
        <taxon>Pentapetalae</taxon>
        <taxon>rosids</taxon>
        <taxon>fabids</taxon>
        <taxon>Fagales</taxon>
        <taxon>Fagaceae</taxon>
        <taxon>Fagus</taxon>
    </lineage>
</organism>
<accession>A0A2N9GDH7</accession>
<gene>
    <name evidence="1" type="ORF">FSB_LOCUS25485</name>
</gene>
<protein>
    <submittedName>
        <fullName evidence="1">Uncharacterized protein</fullName>
    </submittedName>
</protein>